<dbReference type="SUPFAM" id="SSF48403">
    <property type="entry name" value="Ankyrin repeat"/>
    <property type="match status" value="1"/>
</dbReference>
<evidence type="ECO:0000313" key="3">
    <source>
        <dbReference type="EMBL" id="KAK4283809.1"/>
    </source>
</evidence>
<protein>
    <submittedName>
        <fullName evidence="3">Uncharacterized protein</fullName>
    </submittedName>
</protein>
<dbReference type="Proteomes" id="UP001293593">
    <property type="component" value="Unassembled WGS sequence"/>
</dbReference>
<name>A0AAE1N5Y5_9FABA</name>
<dbReference type="PANTHER" id="PTHR24121">
    <property type="entry name" value="NO MECHANORECEPTOR POTENTIAL C, ISOFORM D-RELATED"/>
    <property type="match status" value="1"/>
</dbReference>
<dbReference type="GO" id="GO:0005886">
    <property type="term" value="C:plasma membrane"/>
    <property type="evidence" value="ECO:0007669"/>
    <property type="project" value="UniProtKB-SubCell"/>
</dbReference>
<evidence type="ECO:0000256" key="2">
    <source>
        <dbReference type="PROSITE-ProRule" id="PRU00023"/>
    </source>
</evidence>
<dbReference type="Pfam" id="PF12796">
    <property type="entry name" value="Ank_2"/>
    <property type="match status" value="1"/>
</dbReference>
<feature type="repeat" description="ANK" evidence="2">
    <location>
        <begin position="106"/>
        <end position="138"/>
    </location>
</feature>
<comment type="subcellular location">
    <subcellularLocation>
        <location evidence="1">Cell membrane</location>
        <topology evidence="1">Peripheral membrane protein</topology>
        <orientation evidence="1">Cytoplasmic side</orientation>
    </subcellularLocation>
</comment>
<reference evidence="3" key="1">
    <citation type="submission" date="2023-10" db="EMBL/GenBank/DDBJ databases">
        <title>Chromosome-level genome of the transformable northern wattle, Acacia crassicarpa.</title>
        <authorList>
            <person name="Massaro I."/>
            <person name="Sinha N.R."/>
            <person name="Poethig S."/>
            <person name="Leichty A.R."/>
        </authorList>
    </citation>
    <scope>NUCLEOTIDE SEQUENCE</scope>
    <source>
        <strain evidence="3">Acra3RX</strain>
        <tissue evidence="3">Leaf</tissue>
    </source>
</reference>
<gene>
    <name evidence="3" type="ORF">QN277_000721</name>
</gene>
<keyword evidence="4" id="KW-1185">Reference proteome</keyword>
<dbReference type="SMART" id="SM00248">
    <property type="entry name" value="ANK"/>
    <property type="match status" value="4"/>
</dbReference>
<dbReference type="Gene3D" id="1.25.40.20">
    <property type="entry name" value="Ankyrin repeat-containing domain"/>
    <property type="match status" value="1"/>
</dbReference>
<dbReference type="PANTHER" id="PTHR24121:SF15">
    <property type="entry name" value="ANKYRIN REPEAT PROTEIN"/>
    <property type="match status" value="1"/>
</dbReference>
<keyword evidence="2" id="KW-0040">ANK repeat</keyword>
<comment type="caution">
    <text evidence="3">The sequence shown here is derived from an EMBL/GenBank/DDBJ whole genome shotgun (WGS) entry which is preliminary data.</text>
</comment>
<dbReference type="InterPro" id="IPR002110">
    <property type="entry name" value="Ankyrin_rpt"/>
</dbReference>
<evidence type="ECO:0000256" key="1">
    <source>
        <dbReference type="ARBA" id="ARBA00004413"/>
    </source>
</evidence>
<organism evidence="3 4">
    <name type="scientific">Acacia crassicarpa</name>
    <name type="common">northern wattle</name>
    <dbReference type="NCBI Taxonomy" id="499986"/>
    <lineage>
        <taxon>Eukaryota</taxon>
        <taxon>Viridiplantae</taxon>
        <taxon>Streptophyta</taxon>
        <taxon>Embryophyta</taxon>
        <taxon>Tracheophyta</taxon>
        <taxon>Spermatophyta</taxon>
        <taxon>Magnoliopsida</taxon>
        <taxon>eudicotyledons</taxon>
        <taxon>Gunneridae</taxon>
        <taxon>Pentapetalae</taxon>
        <taxon>rosids</taxon>
        <taxon>fabids</taxon>
        <taxon>Fabales</taxon>
        <taxon>Fabaceae</taxon>
        <taxon>Caesalpinioideae</taxon>
        <taxon>mimosoid clade</taxon>
        <taxon>Acacieae</taxon>
        <taxon>Acacia</taxon>
    </lineage>
</organism>
<accession>A0AAE1N5Y5</accession>
<sequence length="239" mass="26798">MASSTNQTKNIENVLYNALMRENWQEVVTLFKVHPEIHATKIAEMVPNKVMADADDDQYGSDTALHWAITHKADDLAVKELVFAIKKEHSSDGDMASEILKSKNKRGNTPLHCAATRGSDDICKAIVESDKSLVNEQNNDGETPLFLAALNNHPSVFFYLHSIHKDRNPTFPPSIWQKNNGDTILHCTIRRNYLGLSYEIIQRFKRESIGSYFNIDGKLPLDEIVSIPSAFKTGILMGG</sequence>
<dbReference type="PROSITE" id="PS50088">
    <property type="entry name" value="ANK_REPEAT"/>
    <property type="match status" value="1"/>
</dbReference>
<dbReference type="AlphaFoldDB" id="A0AAE1N5Y5"/>
<evidence type="ECO:0000313" key="4">
    <source>
        <dbReference type="Proteomes" id="UP001293593"/>
    </source>
</evidence>
<dbReference type="PROSITE" id="PS50297">
    <property type="entry name" value="ANK_REP_REGION"/>
    <property type="match status" value="1"/>
</dbReference>
<dbReference type="EMBL" id="JAWXYG010000001">
    <property type="protein sequence ID" value="KAK4283809.1"/>
    <property type="molecule type" value="Genomic_DNA"/>
</dbReference>
<dbReference type="InterPro" id="IPR036770">
    <property type="entry name" value="Ankyrin_rpt-contain_sf"/>
</dbReference>
<proteinExistence type="predicted"/>